<feature type="non-terminal residue" evidence="1">
    <location>
        <position position="1"/>
    </location>
</feature>
<dbReference type="AlphaFoldDB" id="A0A433RNK3"/>
<protein>
    <submittedName>
        <fullName evidence="1">Uncharacterized protein</fullName>
    </submittedName>
</protein>
<dbReference type="OrthoDB" id="7572058at2"/>
<organism evidence="1 2">
    <name type="scientific">Candidatus Kurthia intestinigallinarum</name>
    <dbReference type="NCBI Taxonomy" id="1562256"/>
    <lineage>
        <taxon>Bacteria</taxon>
        <taxon>Bacillati</taxon>
        <taxon>Bacillota</taxon>
        <taxon>Bacilli</taxon>
        <taxon>Bacillales</taxon>
        <taxon>Caryophanaceae</taxon>
        <taxon>Kurthia</taxon>
    </lineage>
</organism>
<evidence type="ECO:0000313" key="1">
    <source>
        <dbReference type="EMBL" id="RUS49734.1"/>
    </source>
</evidence>
<name>A0A433RNK3_9BACL</name>
<comment type="caution">
    <text evidence="1">The sequence shown here is derived from an EMBL/GenBank/DDBJ whole genome shotgun (WGS) entry which is preliminary data.</text>
</comment>
<dbReference type="EMBL" id="JTFC01000194">
    <property type="protein sequence ID" value="RUS49734.1"/>
    <property type="molecule type" value="Genomic_DNA"/>
</dbReference>
<evidence type="ECO:0000313" key="2">
    <source>
        <dbReference type="Proteomes" id="UP000288623"/>
    </source>
</evidence>
<keyword evidence="2" id="KW-1185">Reference proteome</keyword>
<dbReference type="Proteomes" id="UP000288623">
    <property type="component" value="Unassembled WGS sequence"/>
</dbReference>
<dbReference type="RefSeq" id="WP_158621108.1">
    <property type="nucleotide sequence ID" value="NZ_JTFC01000194.1"/>
</dbReference>
<sequence length="89" mass="10531">EEDFTDRWDNPEFSDLKLEQNFNRWLIQAKIDFKKLLNVNGAKEVKVILNEGFSLNINEDILVDEYGFKAENKKPLHIVTSPQVQPWRI</sequence>
<accession>A0A433RNK3</accession>
<reference evidence="1 2" key="1">
    <citation type="submission" date="2014-11" db="EMBL/GenBank/DDBJ databases">
        <title>Genome sequence and analysis of novel Kurthia sp.</title>
        <authorList>
            <person name="Lawson J.N."/>
            <person name="Gonzalez J.E."/>
            <person name="Rinauldi L."/>
            <person name="Xuan Z."/>
            <person name="Firman A."/>
            <person name="Shaddox L."/>
            <person name="Trudeau A."/>
            <person name="Shah S."/>
            <person name="Reiman D."/>
        </authorList>
    </citation>
    <scope>NUCLEOTIDE SEQUENCE [LARGE SCALE GENOMIC DNA]</scope>
    <source>
        <strain evidence="1 2">3B1D</strain>
    </source>
</reference>
<proteinExistence type="predicted"/>
<gene>
    <name evidence="1" type="ORF">QI30_19730</name>
</gene>